<keyword evidence="2" id="KW-1185">Reference proteome</keyword>
<gene>
    <name evidence="1" type="ORF">KIN20_033054</name>
</gene>
<evidence type="ECO:0000313" key="1">
    <source>
        <dbReference type="EMBL" id="KAJ1371165.1"/>
    </source>
</evidence>
<dbReference type="Proteomes" id="UP001196413">
    <property type="component" value="Unassembled WGS sequence"/>
</dbReference>
<dbReference type="EMBL" id="JAHQIW010006927">
    <property type="protein sequence ID" value="KAJ1371165.1"/>
    <property type="molecule type" value="Genomic_DNA"/>
</dbReference>
<evidence type="ECO:0000313" key="2">
    <source>
        <dbReference type="Proteomes" id="UP001196413"/>
    </source>
</evidence>
<dbReference type="AlphaFoldDB" id="A0AAD5WIJ9"/>
<name>A0AAD5WIJ9_PARTN</name>
<comment type="caution">
    <text evidence="1">The sequence shown here is derived from an EMBL/GenBank/DDBJ whole genome shotgun (WGS) entry which is preliminary data.</text>
</comment>
<organism evidence="1 2">
    <name type="scientific">Parelaphostrongylus tenuis</name>
    <name type="common">Meningeal worm</name>
    <dbReference type="NCBI Taxonomy" id="148309"/>
    <lineage>
        <taxon>Eukaryota</taxon>
        <taxon>Metazoa</taxon>
        <taxon>Ecdysozoa</taxon>
        <taxon>Nematoda</taxon>
        <taxon>Chromadorea</taxon>
        <taxon>Rhabditida</taxon>
        <taxon>Rhabditina</taxon>
        <taxon>Rhabditomorpha</taxon>
        <taxon>Strongyloidea</taxon>
        <taxon>Metastrongylidae</taxon>
        <taxon>Parelaphostrongylus</taxon>
    </lineage>
</organism>
<accession>A0AAD5WIJ9</accession>
<reference evidence="1" key="1">
    <citation type="submission" date="2021-06" db="EMBL/GenBank/DDBJ databases">
        <title>Parelaphostrongylus tenuis whole genome reference sequence.</title>
        <authorList>
            <person name="Garwood T.J."/>
            <person name="Larsen P.A."/>
            <person name="Fountain-Jones N.M."/>
            <person name="Garbe J.R."/>
            <person name="Macchietto M.G."/>
            <person name="Kania S.A."/>
            <person name="Gerhold R.W."/>
            <person name="Richards J.E."/>
            <person name="Wolf T.M."/>
        </authorList>
    </citation>
    <scope>NUCLEOTIDE SEQUENCE</scope>
    <source>
        <strain evidence="1">MNPRO001-30</strain>
        <tissue evidence="1">Meninges</tissue>
    </source>
</reference>
<sequence length="359" mass="42284">MSKHQIFPFDDKIRIPEYNHDYGVVETQAISVGNSRYVYFVQEKTIIPRKKENVLTVYDLWTGNNSEYKVYSWEEEELCEFYELSENEAAVIVETEDDISVLCAHINHKGKQVMMLSRVPIIEERHQEEELDEYRCMRYERGLTILACWRFGIRILELEWRREAIEVFVSEIAYEGEPFFLYTDPWREGDIIYCFESEPLQNSEEDRSFNGNLFAIDIIKKEIFSCPPRFQFEPSLCKPSGVTTVLMLGVFHRPGHTWVITRNSTQIATLNLWRLENDGWYFITEVENHEYEVTMDVCADGSALLILETEINGTPKMINIRFREVPTLFSLARYAALKRFPALRCDAYLTKLFSGRLFK</sequence>
<protein>
    <submittedName>
        <fullName evidence="1">Uncharacterized protein</fullName>
    </submittedName>
</protein>
<proteinExistence type="predicted"/>